<sequence>MNTEKTYTSYKQVLDECLPNYSNKRCNKPQSSKHISPEERLARTKEKQAAKAIFEGMRADWAKSNAKKQPLLKKVGGVFGNFLNSKEIS</sequence>
<name>A0A2S7T8A4_9FLAO</name>
<keyword evidence="2" id="KW-1185">Reference proteome</keyword>
<reference evidence="2" key="1">
    <citation type="submission" date="2016-11" db="EMBL/GenBank/DDBJ databases">
        <title>Trade-off between light-utilization and light-protection in marine flavobacteria.</title>
        <authorList>
            <person name="Kumagai Y."/>
            <person name="Yoshizawa S."/>
            <person name="Kogure K."/>
        </authorList>
    </citation>
    <scope>NUCLEOTIDE SEQUENCE [LARGE SCALE GENOMIC DNA]</scope>
    <source>
        <strain evidence="2">SG-18</strain>
    </source>
</reference>
<dbReference type="Proteomes" id="UP000239366">
    <property type="component" value="Unassembled WGS sequence"/>
</dbReference>
<protein>
    <submittedName>
        <fullName evidence="1">Uncharacterized protein</fullName>
    </submittedName>
</protein>
<accession>A0A2S7T8A4</accession>
<organism evidence="1 2">
    <name type="scientific">Aureicoccus marinus</name>
    <dbReference type="NCBI Taxonomy" id="754435"/>
    <lineage>
        <taxon>Bacteria</taxon>
        <taxon>Pseudomonadati</taxon>
        <taxon>Bacteroidota</taxon>
        <taxon>Flavobacteriia</taxon>
        <taxon>Flavobacteriales</taxon>
        <taxon>Flavobacteriaceae</taxon>
        <taxon>Aureicoccus</taxon>
    </lineage>
</organism>
<dbReference type="RefSeq" id="WP_105001834.1">
    <property type="nucleotide sequence ID" value="NZ_MQVX01000001.1"/>
</dbReference>
<evidence type="ECO:0000313" key="2">
    <source>
        <dbReference type="Proteomes" id="UP000239366"/>
    </source>
</evidence>
<gene>
    <name evidence="1" type="ORF">BST99_10865</name>
</gene>
<comment type="caution">
    <text evidence="1">The sequence shown here is derived from an EMBL/GenBank/DDBJ whole genome shotgun (WGS) entry which is preliminary data.</text>
</comment>
<proteinExistence type="predicted"/>
<evidence type="ECO:0000313" key="1">
    <source>
        <dbReference type="EMBL" id="PQJ16160.1"/>
    </source>
</evidence>
<dbReference type="EMBL" id="MQVX01000001">
    <property type="protein sequence ID" value="PQJ16160.1"/>
    <property type="molecule type" value="Genomic_DNA"/>
</dbReference>
<dbReference type="AlphaFoldDB" id="A0A2S7T8A4"/>